<dbReference type="Proteomes" id="UP000825729">
    <property type="component" value="Unassembled WGS sequence"/>
</dbReference>
<dbReference type="SUPFAM" id="SSF51110">
    <property type="entry name" value="alpha-D-mannose-specific plant lectins"/>
    <property type="match status" value="1"/>
</dbReference>
<protein>
    <recommendedName>
        <fullName evidence="1">Bulb-type lectin domain-containing protein</fullName>
    </recommendedName>
</protein>
<feature type="domain" description="Bulb-type lectin" evidence="1">
    <location>
        <begin position="269"/>
        <end position="389"/>
    </location>
</feature>
<dbReference type="InterPro" id="IPR001480">
    <property type="entry name" value="Bulb-type_lectin_dom"/>
</dbReference>
<gene>
    <name evidence="2" type="ORF">H6P81_001459</name>
</gene>
<evidence type="ECO:0000259" key="1">
    <source>
        <dbReference type="PROSITE" id="PS50927"/>
    </source>
</evidence>
<dbReference type="EMBL" id="JAINDJ010000002">
    <property type="protein sequence ID" value="KAG9456951.1"/>
    <property type="molecule type" value="Genomic_DNA"/>
</dbReference>
<sequence length="598" mass="65081">MTALSGSGKHGCDLKFLVDSNASTNLSWSDWSLSVVPVGCWSCHSYNGALNCVAFVHISVPQFQNGAKFAGARKGMHWKFLTGDSDELSKFKGAVESHSEILRQVEVTWGFIYSSEALLLYGDAFGQSINFGLLGCSVNMFSEVLGCKELKLSISDVSHFSRKGLKWRGQLLSQAACMFNFLDNFHDTVGLLWRVKSFQEGDFVCGGKLGSGRLGLQQSGGDTTLACLSFALFLPACHEFTTEAIAISSDTDQYSTSTKEKEKKSLYVPGIKTSMKRVEVSASMRNGLEDSPIRYGSSVEERNERISASTTPHRTPSAWVWEARRNVPLSQNATLTLGRDGDLVLANPDGRVVWSTGTANKGVMGLRLLRTGNLPHRTRSLPRRPGNVGNPVSYLGDTYRLGGGPLAAVTFTAEPETAEAPAYEYKLVLAAKGEGSYTGVSFSLGRARFNAALSLFRIATDGNLNSYTYDEMEYDAWEMTFSFFSGGGGCALPGRNVRGLPAAARVAWMEQELPDSEEKLLQWEFGSFDYYRVEGVEHFLSRGNEGEGPMKVTGCRDAERIASARGSSTSRSLPGASWFLVPVIGTLAKGENAVQYSV</sequence>
<keyword evidence="3" id="KW-1185">Reference proteome</keyword>
<name>A0AAV7F857_ARIFI</name>
<evidence type="ECO:0000313" key="3">
    <source>
        <dbReference type="Proteomes" id="UP000825729"/>
    </source>
</evidence>
<organism evidence="2 3">
    <name type="scientific">Aristolochia fimbriata</name>
    <name type="common">White veined hardy Dutchman's pipe vine</name>
    <dbReference type="NCBI Taxonomy" id="158543"/>
    <lineage>
        <taxon>Eukaryota</taxon>
        <taxon>Viridiplantae</taxon>
        <taxon>Streptophyta</taxon>
        <taxon>Embryophyta</taxon>
        <taxon>Tracheophyta</taxon>
        <taxon>Spermatophyta</taxon>
        <taxon>Magnoliopsida</taxon>
        <taxon>Magnoliidae</taxon>
        <taxon>Piperales</taxon>
        <taxon>Aristolochiaceae</taxon>
        <taxon>Aristolochia</taxon>
    </lineage>
</organism>
<comment type="caution">
    <text evidence="2">The sequence shown here is derived from an EMBL/GenBank/DDBJ whole genome shotgun (WGS) entry which is preliminary data.</text>
</comment>
<evidence type="ECO:0000313" key="2">
    <source>
        <dbReference type="EMBL" id="KAG9456951.1"/>
    </source>
</evidence>
<dbReference type="PROSITE" id="PS50927">
    <property type="entry name" value="BULB_LECTIN"/>
    <property type="match status" value="1"/>
</dbReference>
<dbReference type="SMART" id="SM00108">
    <property type="entry name" value="B_lectin"/>
    <property type="match status" value="1"/>
</dbReference>
<accession>A0AAV7F857</accession>
<dbReference type="Gene3D" id="2.90.10.10">
    <property type="entry name" value="Bulb-type lectin domain"/>
    <property type="match status" value="1"/>
</dbReference>
<reference evidence="2 3" key="1">
    <citation type="submission" date="2021-07" db="EMBL/GenBank/DDBJ databases">
        <title>The Aristolochia fimbriata genome: insights into angiosperm evolution, floral development and chemical biosynthesis.</title>
        <authorList>
            <person name="Jiao Y."/>
        </authorList>
    </citation>
    <scope>NUCLEOTIDE SEQUENCE [LARGE SCALE GENOMIC DNA]</scope>
    <source>
        <strain evidence="2">IBCAS-2021</strain>
        <tissue evidence="2">Leaf</tissue>
    </source>
</reference>
<dbReference type="InterPro" id="IPR036426">
    <property type="entry name" value="Bulb-type_lectin_dom_sf"/>
</dbReference>
<proteinExistence type="predicted"/>
<dbReference type="AlphaFoldDB" id="A0AAV7F857"/>